<dbReference type="InterPro" id="IPR003607">
    <property type="entry name" value="HD/PDEase_dom"/>
</dbReference>
<dbReference type="InterPro" id="IPR052020">
    <property type="entry name" value="Cyclic_di-GMP/3'3'-cGAMP_PDE"/>
</dbReference>
<reference evidence="4" key="1">
    <citation type="journal article" date="2019" name="Int. J. Syst. Evol. Microbiol.">
        <title>The Global Catalogue of Microorganisms (GCM) 10K type strain sequencing project: providing services to taxonomists for standard genome sequencing and annotation.</title>
        <authorList>
            <consortium name="The Broad Institute Genomics Platform"/>
            <consortium name="The Broad Institute Genome Sequencing Center for Infectious Disease"/>
            <person name="Wu L."/>
            <person name="Ma J."/>
        </authorList>
    </citation>
    <scope>NUCLEOTIDE SEQUENCE [LARGE SCALE GENOMIC DNA]</scope>
    <source>
        <strain evidence="4">JCM 14370</strain>
    </source>
</reference>
<dbReference type="SMART" id="SM00421">
    <property type="entry name" value="HTH_LUXR"/>
    <property type="match status" value="1"/>
</dbReference>
<dbReference type="Proteomes" id="UP000632222">
    <property type="component" value="Unassembled WGS sequence"/>
</dbReference>
<dbReference type="Gene3D" id="1.10.3210.10">
    <property type="entry name" value="Hypothetical protein af1432"/>
    <property type="match status" value="2"/>
</dbReference>
<evidence type="ECO:0000313" key="4">
    <source>
        <dbReference type="Proteomes" id="UP000632222"/>
    </source>
</evidence>
<dbReference type="Pfam" id="PF13487">
    <property type="entry name" value="HD_5"/>
    <property type="match status" value="2"/>
</dbReference>
<dbReference type="CDD" id="cd00077">
    <property type="entry name" value="HDc"/>
    <property type="match status" value="1"/>
</dbReference>
<dbReference type="PANTHER" id="PTHR45228">
    <property type="entry name" value="CYCLIC DI-GMP PHOSPHODIESTERASE TM_0186-RELATED"/>
    <property type="match status" value="1"/>
</dbReference>
<dbReference type="InterPro" id="IPR037522">
    <property type="entry name" value="HD_GYP_dom"/>
</dbReference>
<dbReference type="SMART" id="SM00471">
    <property type="entry name" value="HDc"/>
    <property type="match status" value="1"/>
</dbReference>
<accession>A0ABQ2D5X8</accession>
<keyword evidence="4" id="KW-1185">Reference proteome</keyword>
<protein>
    <submittedName>
        <fullName evidence="3">3'3'-cGAMP-specific phosphodiesterase 3</fullName>
    </submittedName>
</protein>
<gene>
    <name evidence="3" type="ORF">GCM10008938_34040</name>
</gene>
<dbReference type="PROSITE" id="PS50043">
    <property type="entry name" value="HTH_LUXR_2"/>
    <property type="match status" value="1"/>
</dbReference>
<evidence type="ECO:0000259" key="2">
    <source>
        <dbReference type="PROSITE" id="PS51832"/>
    </source>
</evidence>
<dbReference type="Pfam" id="PF00196">
    <property type="entry name" value="GerE"/>
    <property type="match status" value="1"/>
</dbReference>
<evidence type="ECO:0000313" key="3">
    <source>
        <dbReference type="EMBL" id="GGJ44998.1"/>
    </source>
</evidence>
<dbReference type="RefSeq" id="WP_189004563.1">
    <property type="nucleotide sequence ID" value="NZ_BMOD01000015.1"/>
</dbReference>
<dbReference type="SUPFAM" id="SSF109604">
    <property type="entry name" value="HD-domain/PDEase-like"/>
    <property type="match status" value="1"/>
</dbReference>
<dbReference type="PRINTS" id="PR00038">
    <property type="entry name" value="HTHLUXR"/>
</dbReference>
<organism evidence="3 4">
    <name type="scientific">Deinococcus roseus</name>
    <dbReference type="NCBI Taxonomy" id="392414"/>
    <lineage>
        <taxon>Bacteria</taxon>
        <taxon>Thermotogati</taxon>
        <taxon>Deinococcota</taxon>
        <taxon>Deinococci</taxon>
        <taxon>Deinococcales</taxon>
        <taxon>Deinococcaceae</taxon>
        <taxon>Deinococcus</taxon>
    </lineage>
</organism>
<dbReference type="CDD" id="cd06170">
    <property type="entry name" value="LuxR_C_like"/>
    <property type="match status" value="1"/>
</dbReference>
<dbReference type="InterPro" id="IPR000792">
    <property type="entry name" value="Tscrpt_reg_LuxR_C"/>
</dbReference>
<dbReference type="InterPro" id="IPR036388">
    <property type="entry name" value="WH-like_DNA-bd_sf"/>
</dbReference>
<comment type="caution">
    <text evidence="3">The sequence shown here is derived from an EMBL/GenBank/DDBJ whole genome shotgun (WGS) entry which is preliminary data.</text>
</comment>
<sequence length="516" mass="55974">MMQPAEQGTHRMAEVMAVLSRATDLGMGQPLDFAMCSCVLSVRLGEALGLSAADLQAIYYQALMRYIGCNVDTQLLSAIVGDEMAFRSDFAHIDTIDTLALLQTLTRAVGRTHPERSGLALWSTVARGMLHLPAVRASFAGHCEVAQRLATRLGFAAPTIEALGQLYERWDGQGVPRGLKGEAISVAVQVVTMAQDMLIFHRLDGPEAAVRQAKARSGKAYAPRVVEVFCARADRLLSSVGPDLAWSEVLNLEPGPSITLTEKQFTEACTALADFVDIKSPFTLGHSSGIAALAVKAAQHLKWPVQDQHLIQRAALVHDLGRTGVSAGIWDKPGSLNEQEWEQVRLHPYHTERILSRSGLFAPLSRIAASHHERCDGSGYHKGMDLQDLPSQVLAAADVYHALTENRSHRKAFVAGQAAEMLEKLAKQGQLEKTSVAAILKAAGHQTALQGRTPLSDRELEVLKLLAQGHTTKKVALELGISPKTADHHIQHIYTKIGVSTRAGATLYAMEQRLLS</sequence>
<feature type="domain" description="HTH luxR-type" evidence="1">
    <location>
        <begin position="448"/>
        <end position="513"/>
    </location>
</feature>
<dbReference type="PANTHER" id="PTHR45228:SF5">
    <property type="entry name" value="CYCLIC DI-GMP PHOSPHODIESTERASE VC_1348-RELATED"/>
    <property type="match status" value="1"/>
</dbReference>
<dbReference type="InterPro" id="IPR016032">
    <property type="entry name" value="Sig_transdc_resp-reg_C-effctor"/>
</dbReference>
<dbReference type="Gene3D" id="1.10.10.10">
    <property type="entry name" value="Winged helix-like DNA-binding domain superfamily/Winged helix DNA-binding domain"/>
    <property type="match status" value="1"/>
</dbReference>
<dbReference type="SUPFAM" id="SSF46894">
    <property type="entry name" value="C-terminal effector domain of the bipartite response regulators"/>
    <property type="match status" value="1"/>
</dbReference>
<dbReference type="EMBL" id="BMOD01000015">
    <property type="protein sequence ID" value="GGJ44998.1"/>
    <property type="molecule type" value="Genomic_DNA"/>
</dbReference>
<feature type="domain" description="HD-GYP" evidence="2">
    <location>
        <begin position="261"/>
        <end position="455"/>
    </location>
</feature>
<evidence type="ECO:0000259" key="1">
    <source>
        <dbReference type="PROSITE" id="PS50043"/>
    </source>
</evidence>
<dbReference type="PROSITE" id="PS51832">
    <property type="entry name" value="HD_GYP"/>
    <property type="match status" value="1"/>
</dbReference>
<proteinExistence type="predicted"/>
<name>A0ABQ2D5X8_9DEIO</name>